<proteinExistence type="predicted"/>
<dbReference type="EMBL" id="WEGH01000001">
    <property type="protein sequence ID" value="MQY02144.1"/>
    <property type="molecule type" value="Genomic_DNA"/>
</dbReference>
<comment type="caution">
    <text evidence="1">The sequence shown here is derived from an EMBL/GenBank/DDBJ whole genome shotgun (WGS) entry which is preliminary data.</text>
</comment>
<sequence>MREQEETRPRQWEYRTTQVGCNALGAVNSDQLQRKLDRAGRGGWQCAGVLGPDRLGIFTLVFQRPCRSGDG</sequence>
<protein>
    <recommendedName>
        <fullName evidence="3">DUF4177 domain-containing protein</fullName>
    </recommendedName>
</protein>
<evidence type="ECO:0000313" key="2">
    <source>
        <dbReference type="Proteomes" id="UP000487268"/>
    </source>
</evidence>
<name>A0A7K0BN47_9ACTN</name>
<organism evidence="1 2">
    <name type="scientific">Actinomadura macrotermitis</name>
    <dbReference type="NCBI Taxonomy" id="2585200"/>
    <lineage>
        <taxon>Bacteria</taxon>
        <taxon>Bacillati</taxon>
        <taxon>Actinomycetota</taxon>
        <taxon>Actinomycetes</taxon>
        <taxon>Streptosporangiales</taxon>
        <taxon>Thermomonosporaceae</taxon>
        <taxon>Actinomadura</taxon>
    </lineage>
</organism>
<gene>
    <name evidence="1" type="ORF">ACRB68_01710</name>
</gene>
<reference evidence="1 2" key="1">
    <citation type="submission" date="2019-10" db="EMBL/GenBank/DDBJ databases">
        <title>Actinomadura rubteroloni sp. nov. and Actinomadura macrotermitis sp. nov., isolated from the gut of fungus growing-termite Macrotermes natalensis.</title>
        <authorList>
            <person name="Benndorf R."/>
            <person name="Martin K."/>
            <person name="Kuefner M."/>
            <person name="De Beer W."/>
            <person name="Kaster A.-K."/>
            <person name="Vollmers J."/>
            <person name="Poulsen M."/>
            <person name="Beemelmanns C."/>
        </authorList>
    </citation>
    <scope>NUCLEOTIDE SEQUENCE [LARGE SCALE GENOMIC DNA]</scope>
    <source>
        <strain evidence="1 2">RB68</strain>
    </source>
</reference>
<evidence type="ECO:0000313" key="1">
    <source>
        <dbReference type="EMBL" id="MQY02144.1"/>
    </source>
</evidence>
<dbReference type="Proteomes" id="UP000487268">
    <property type="component" value="Unassembled WGS sequence"/>
</dbReference>
<evidence type="ECO:0008006" key="3">
    <source>
        <dbReference type="Google" id="ProtNLM"/>
    </source>
</evidence>
<accession>A0A7K0BN47</accession>
<keyword evidence="2" id="KW-1185">Reference proteome</keyword>
<dbReference type="AlphaFoldDB" id="A0A7K0BN47"/>